<dbReference type="Proteomes" id="UP000603352">
    <property type="component" value="Unassembled WGS sequence"/>
</dbReference>
<feature type="transmembrane region" description="Helical" evidence="1">
    <location>
        <begin position="160"/>
        <end position="179"/>
    </location>
</feature>
<organism evidence="2 3">
    <name type="scientific">Tistrella bauzanensis</name>
    <dbReference type="NCBI Taxonomy" id="657419"/>
    <lineage>
        <taxon>Bacteria</taxon>
        <taxon>Pseudomonadati</taxon>
        <taxon>Pseudomonadota</taxon>
        <taxon>Alphaproteobacteria</taxon>
        <taxon>Geminicoccales</taxon>
        <taxon>Geminicoccaceae</taxon>
        <taxon>Tistrella</taxon>
    </lineage>
</organism>
<dbReference type="SUPFAM" id="SSF53649">
    <property type="entry name" value="Alkaline phosphatase-like"/>
    <property type="match status" value="1"/>
</dbReference>
<keyword evidence="1" id="KW-0472">Membrane</keyword>
<comment type="caution">
    <text evidence="2">The sequence shown here is derived from an EMBL/GenBank/DDBJ whole genome shotgun (WGS) entry which is preliminary data.</text>
</comment>
<evidence type="ECO:0008006" key="4">
    <source>
        <dbReference type="Google" id="ProtNLM"/>
    </source>
</evidence>
<dbReference type="EMBL" id="BMDZ01000005">
    <property type="protein sequence ID" value="GGB29240.1"/>
    <property type="molecule type" value="Genomic_DNA"/>
</dbReference>
<accession>A0ABQ1IBA4</accession>
<proteinExistence type="predicted"/>
<name>A0ABQ1IBA4_9PROT</name>
<reference evidence="3" key="1">
    <citation type="journal article" date="2019" name="Int. J. Syst. Evol. Microbiol.">
        <title>The Global Catalogue of Microorganisms (GCM) 10K type strain sequencing project: providing services to taxonomists for standard genome sequencing and annotation.</title>
        <authorList>
            <consortium name="The Broad Institute Genomics Platform"/>
            <consortium name="The Broad Institute Genome Sequencing Center for Infectious Disease"/>
            <person name="Wu L."/>
            <person name="Ma J."/>
        </authorList>
    </citation>
    <scope>NUCLEOTIDE SEQUENCE [LARGE SCALE GENOMIC DNA]</scope>
    <source>
        <strain evidence="3">CGMCC 1.10188</strain>
    </source>
</reference>
<evidence type="ECO:0000256" key="1">
    <source>
        <dbReference type="SAM" id="Phobius"/>
    </source>
</evidence>
<gene>
    <name evidence="2" type="ORF">GCM10011505_08270</name>
</gene>
<dbReference type="Gene3D" id="3.40.720.10">
    <property type="entry name" value="Alkaline Phosphatase, subunit A"/>
    <property type="match status" value="1"/>
</dbReference>
<feature type="transmembrane region" description="Helical" evidence="1">
    <location>
        <begin position="121"/>
        <end position="140"/>
    </location>
</feature>
<evidence type="ECO:0000313" key="3">
    <source>
        <dbReference type="Proteomes" id="UP000603352"/>
    </source>
</evidence>
<sequence>MLLLIWVAAGLLVNLPARPSDWLSMPHLRLSIEVAAVILLALVLPGAFPVNRGSGLNRSPARSERWLPDLLLKLAALGLSALVLLRGADLVAHAAAGRPLDLGRDLFLLPALWDVLAGDPMRLALVLALWLLPAMLVYVLARRGQDLARRSLSGPRRRAVAVCLLGLVLAGDMALLAAGRGGGPVGAGALRLAAVQADHLGQRARIDAELAAAIADDPAAILPGPALFPRLRGHDVHLFFMESYGWSAQHDPRIAATIGHRLNDLDRVLKAAGFTVASAWLDSPVVGGQSWLAHGTLLSGLTLDRQPAYDYALTAGRTTLVDLFNRAGWRSVALMPAIRQVWPEAALFGYDRVLDAAALDYRGPAFGWPTVPDQFSLDRFVAEEQAPPSGRRQPLFLEFAMITSHHPWGPLPPLLGDWAMAGTDHGTVFGTAPPPAAQPFPAATTDWAERYANALDYTLALVGRWATERMPKDALLIVVGDHQPPLVTPAGAPRSVPIHVISRDRSLIRAFMAEGMTPGLMLAADAPVRPMSDWRDLMIRATREAPQPIARLGEAG</sequence>
<evidence type="ECO:0000313" key="2">
    <source>
        <dbReference type="EMBL" id="GGB29240.1"/>
    </source>
</evidence>
<protein>
    <recommendedName>
        <fullName evidence="4">Sulfatase</fullName>
    </recommendedName>
</protein>
<keyword evidence="3" id="KW-1185">Reference proteome</keyword>
<keyword evidence="1" id="KW-1133">Transmembrane helix</keyword>
<feature type="transmembrane region" description="Helical" evidence="1">
    <location>
        <begin position="70"/>
        <end position="88"/>
    </location>
</feature>
<keyword evidence="1" id="KW-0812">Transmembrane</keyword>
<feature type="transmembrane region" description="Helical" evidence="1">
    <location>
        <begin position="27"/>
        <end position="50"/>
    </location>
</feature>
<dbReference type="InterPro" id="IPR017850">
    <property type="entry name" value="Alkaline_phosphatase_core_sf"/>
</dbReference>